<accession>A0A381S655</accession>
<sequence>VIAPQLFATVVLSFRTSRNEALALQELGAVTINRLGASPRHRVTG</sequence>
<dbReference type="EMBL" id="UINC01002716">
    <property type="protein sequence ID" value="SUZ99582.1"/>
    <property type="molecule type" value="Genomic_DNA"/>
</dbReference>
<name>A0A381S655_9ZZZZ</name>
<feature type="non-terminal residue" evidence="1">
    <location>
        <position position="1"/>
    </location>
</feature>
<dbReference type="AlphaFoldDB" id="A0A381S655"/>
<reference evidence="1" key="1">
    <citation type="submission" date="2018-05" db="EMBL/GenBank/DDBJ databases">
        <authorList>
            <person name="Lanie J.A."/>
            <person name="Ng W.-L."/>
            <person name="Kazmierczak K.M."/>
            <person name="Andrzejewski T.M."/>
            <person name="Davidsen T.M."/>
            <person name="Wayne K.J."/>
            <person name="Tettelin H."/>
            <person name="Glass J.I."/>
            <person name="Rusch D."/>
            <person name="Podicherti R."/>
            <person name="Tsui H.-C.T."/>
            <person name="Winkler M.E."/>
        </authorList>
    </citation>
    <scope>NUCLEOTIDE SEQUENCE</scope>
</reference>
<gene>
    <name evidence="1" type="ORF">METZ01_LOCUS52436</name>
</gene>
<proteinExistence type="predicted"/>
<organism evidence="1">
    <name type="scientific">marine metagenome</name>
    <dbReference type="NCBI Taxonomy" id="408172"/>
    <lineage>
        <taxon>unclassified sequences</taxon>
        <taxon>metagenomes</taxon>
        <taxon>ecological metagenomes</taxon>
    </lineage>
</organism>
<protein>
    <submittedName>
        <fullName evidence="1">Uncharacterized protein</fullName>
    </submittedName>
</protein>
<evidence type="ECO:0000313" key="1">
    <source>
        <dbReference type="EMBL" id="SUZ99582.1"/>
    </source>
</evidence>